<evidence type="ECO:0008006" key="4">
    <source>
        <dbReference type="Google" id="ProtNLM"/>
    </source>
</evidence>
<feature type="transmembrane region" description="Helical" evidence="1">
    <location>
        <begin position="29"/>
        <end position="52"/>
    </location>
</feature>
<evidence type="ECO:0000256" key="1">
    <source>
        <dbReference type="SAM" id="Phobius"/>
    </source>
</evidence>
<feature type="transmembrane region" description="Helical" evidence="1">
    <location>
        <begin position="87"/>
        <end position="105"/>
    </location>
</feature>
<dbReference type="Proteomes" id="UP000177725">
    <property type="component" value="Unassembled WGS sequence"/>
</dbReference>
<feature type="transmembrane region" description="Helical" evidence="1">
    <location>
        <begin position="155"/>
        <end position="174"/>
    </location>
</feature>
<accession>A0A1G2F9Q3</accession>
<sequence length="182" mass="21502">MDLISHGLWGGIITKAANKRKFTKKPIKVRWFIFWSIVPDVFTFTIIFMWFFGSILAGFGSLASLPHYQITEPMPENTHLIINLTHWLYNFSHSLVVFLAVFSITSLRKRGALWVMTGWLAHILIDIPTHSYKFFPTPFLWPLSDWKLDGISWSSPWFEIINYSLIAIVYFWLYRRWLKKQG</sequence>
<evidence type="ECO:0000313" key="3">
    <source>
        <dbReference type="Proteomes" id="UP000177725"/>
    </source>
</evidence>
<keyword evidence="1" id="KW-1133">Transmembrane helix</keyword>
<dbReference type="AlphaFoldDB" id="A0A1G2F9Q3"/>
<keyword evidence="1" id="KW-0472">Membrane</keyword>
<feature type="transmembrane region" description="Helical" evidence="1">
    <location>
        <begin position="112"/>
        <end position="135"/>
    </location>
</feature>
<reference evidence="2 3" key="1">
    <citation type="journal article" date="2016" name="Nat. Commun.">
        <title>Thousands of microbial genomes shed light on interconnected biogeochemical processes in an aquifer system.</title>
        <authorList>
            <person name="Anantharaman K."/>
            <person name="Brown C.T."/>
            <person name="Hug L.A."/>
            <person name="Sharon I."/>
            <person name="Castelle C.J."/>
            <person name="Probst A.J."/>
            <person name="Thomas B.C."/>
            <person name="Singh A."/>
            <person name="Wilkins M.J."/>
            <person name="Karaoz U."/>
            <person name="Brodie E.L."/>
            <person name="Williams K.H."/>
            <person name="Hubbard S.S."/>
            <person name="Banfield J.F."/>
        </authorList>
    </citation>
    <scope>NUCLEOTIDE SEQUENCE [LARGE SCALE GENOMIC DNA]</scope>
</reference>
<protein>
    <recommendedName>
        <fullName evidence="4">Phospholipase C/D domain-containing protein</fullName>
    </recommendedName>
</protein>
<name>A0A1G2F9Q3_9BACT</name>
<gene>
    <name evidence="2" type="ORF">A2174_02215</name>
</gene>
<proteinExistence type="predicted"/>
<comment type="caution">
    <text evidence="2">The sequence shown here is derived from an EMBL/GenBank/DDBJ whole genome shotgun (WGS) entry which is preliminary data.</text>
</comment>
<organism evidence="2 3">
    <name type="scientific">Candidatus Portnoybacteria bacterium RBG_13_41_18</name>
    <dbReference type="NCBI Taxonomy" id="1801991"/>
    <lineage>
        <taxon>Bacteria</taxon>
        <taxon>Candidatus Portnoyibacteriota</taxon>
    </lineage>
</organism>
<evidence type="ECO:0000313" key="2">
    <source>
        <dbReference type="EMBL" id="OGZ34733.1"/>
    </source>
</evidence>
<keyword evidence="1" id="KW-0812">Transmembrane</keyword>
<dbReference type="EMBL" id="MHMV01000013">
    <property type="protein sequence ID" value="OGZ34733.1"/>
    <property type="molecule type" value="Genomic_DNA"/>
</dbReference>